<sequence length="145" mass="16499">MSQILSDHLHYPNAIYTTRAIQLICIAIQAILLFCEADRIGITFLVPTVVLVYNFYHTGRQWYYSIDGAFDCKHMLSMEEDNTLRVHYGFSFLGSFLLAILTHCLRHELPSGFSNMIYQISNYTSLVASCCGVIAGVLEFCRRSV</sequence>
<name>A0ABD6EB12_9BILA</name>
<dbReference type="PANTHER" id="PTHR36940:SF1">
    <property type="entry name" value="DUF3278 DOMAIN-CONTAINING PROTEIN"/>
    <property type="match status" value="1"/>
</dbReference>
<keyword evidence="4" id="KW-1185">Reference proteome</keyword>
<keyword evidence="1" id="KW-0472">Membrane</keyword>
<evidence type="ECO:0000259" key="2">
    <source>
        <dbReference type="Pfam" id="PF23346"/>
    </source>
</evidence>
<protein>
    <recommendedName>
        <fullName evidence="2">DUF7087 domain-containing protein</fullName>
    </recommendedName>
</protein>
<keyword evidence="1" id="KW-0812">Transmembrane</keyword>
<organism evidence="3 4">
    <name type="scientific">Gnathostoma spinigerum</name>
    <dbReference type="NCBI Taxonomy" id="75299"/>
    <lineage>
        <taxon>Eukaryota</taxon>
        <taxon>Metazoa</taxon>
        <taxon>Ecdysozoa</taxon>
        <taxon>Nematoda</taxon>
        <taxon>Chromadorea</taxon>
        <taxon>Rhabditida</taxon>
        <taxon>Spirurina</taxon>
        <taxon>Gnathostomatomorpha</taxon>
        <taxon>Gnathostomatoidea</taxon>
        <taxon>Gnathostomatidae</taxon>
        <taxon>Gnathostoma</taxon>
    </lineage>
</organism>
<evidence type="ECO:0000313" key="3">
    <source>
        <dbReference type="EMBL" id="MFH4973657.1"/>
    </source>
</evidence>
<feature type="transmembrane region" description="Helical" evidence="1">
    <location>
        <begin position="86"/>
        <end position="105"/>
    </location>
</feature>
<dbReference type="Proteomes" id="UP001608902">
    <property type="component" value="Unassembled WGS sequence"/>
</dbReference>
<accession>A0ABD6EB12</accession>
<evidence type="ECO:0000256" key="1">
    <source>
        <dbReference type="SAM" id="Phobius"/>
    </source>
</evidence>
<feature type="domain" description="DUF7087" evidence="2">
    <location>
        <begin position="10"/>
        <end position="139"/>
    </location>
</feature>
<dbReference type="AlphaFoldDB" id="A0ABD6EB12"/>
<feature type="transmembrane region" description="Helical" evidence="1">
    <location>
        <begin position="117"/>
        <end position="138"/>
    </location>
</feature>
<dbReference type="InterPro" id="IPR055514">
    <property type="entry name" value="DUF7087"/>
</dbReference>
<keyword evidence="1" id="KW-1133">Transmembrane helix</keyword>
<gene>
    <name evidence="3" type="ORF">AB6A40_000366</name>
</gene>
<evidence type="ECO:0000313" key="4">
    <source>
        <dbReference type="Proteomes" id="UP001608902"/>
    </source>
</evidence>
<dbReference type="EMBL" id="JBGFUD010000100">
    <property type="protein sequence ID" value="MFH4973657.1"/>
    <property type="molecule type" value="Genomic_DNA"/>
</dbReference>
<dbReference type="Pfam" id="PF23346">
    <property type="entry name" value="DUF7087"/>
    <property type="match status" value="1"/>
</dbReference>
<reference evidence="3 4" key="1">
    <citation type="submission" date="2024-08" db="EMBL/GenBank/DDBJ databases">
        <title>Gnathostoma spinigerum genome.</title>
        <authorList>
            <person name="Gonzalez-Bertolin B."/>
            <person name="Monzon S."/>
            <person name="Zaballos A."/>
            <person name="Jimenez P."/>
            <person name="Dekumyoy P."/>
            <person name="Varona S."/>
            <person name="Cuesta I."/>
            <person name="Sumanam S."/>
            <person name="Adisakwattana P."/>
            <person name="Gasser R.B."/>
            <person name="Hernandez-Gonzalez A."/>
            <person name="Young N.D."/>
            <person name="Perteguer M.J."/>
        </authorList>
    </citation>
    <scope>NUCLEOTIDE SEQUENCE [LARGE SCALE GENOMIC DNA]</scope>
    <source>
        <strain evidence="3">AL3</strain>
        <tissue evidence="3">Liver</tissue>
    </source>
</reference>
<dbReference type="PANTHER" id="PTHR36940">
    <property type="entry name" value="PROTEIN CBG20338"/>
    <property type="match status" value="1"/>
</dbReference>
<proteinExistence type="predicted"/>
<comment type="caution">
    <text evidence="3">The sequence shown here is derived from an EMBL/GenBank/DDBJ whole genome shotgun (WGS) entry which is preliminary data.</text>
</comment>
<feature type="transmembrane region" description="Helical" evidence="1">
    <location>
        <begin position="14"/>
        <end position="33"/>
    </location>
</feature>